<dbReference type="EMBL" id="UYYA01004227">
    <property type="protein sequence ID" value="VDM60529.1"/>
    <property type="molecule type" value="Genomic_DNA"/>
</dbReference>
<dbReference type="AlphaFoldDB" id="A0A0R3PT75"/>
<proteinExistence type="predicted"/>
<keyword evidence="2" id="KW-1185">Reference proteome</keyword>
<evidence type="ECO:0000313" key="1">
    <source>
        <dbReference type="EMBL" id="VDM60529.1"/>
    </source>
</evidence>
<evidence type="ECO:0000313" key="3">
    <source>
        <dbReference type="WBParaSite" id="ACOC_0000894301-mRNA-1"/>
    </source>
</evidence>
<protein>
    <submittedName>
        <fullName evidence="3">DUF2087 domain-containing protein</fullName>
    </submittedName>
</protein>
<gene>
    <name evidence="1" type="ORF">ACOC_LOCUS8944</name>
</gene>
<sequence length="94" mass="11063">MTIEGKFLSSILKAYEYLKRLRRPYTAEMFHSVVRDAFPSGTPRELKLGFKQLYHHVLCREGVLVFRENHGIDIYYPRSPVRREDDSRADYGAP</sequence>
<dbReference type="Proteomes" id="UP000267027">
    <property type="component" value="Unassembled WGS sequence"/>
</dbReference>
<name>A0A0R3PT75_ANGCS</name>
<organism evidence="3">
    <name type="scientific">Angiostrongylus costaricensis</name>
    <name type="common">Nematode worm</name>
    <dbReference type="NCBI Taxonomy" id="334426"/>
    <lineage>
        <taxon>Eukaryota</taxon>
        <taxon>Metazoa</taxon>
        <taxon>Ecdysozoa</taxon>
        <taxon>Nematoda</taxon>
        <taxon>Chromadorea</taxon>
        <taxon>Rhabditida</taxon>
        <taxon>Rhabditina</taxon>
        <taxon>Rhabditomorpha</taxon>
        <taxon>Strongyloidea</taxon>
        <taxon>Metastrongylidae</taxon>
        <taxon>Angiostrongylus</taxon>
    </lineage>
</organism>
<dbReference type="WBParaSite" id="ACOC_0000894301-mRNA-1">
    <property type="protein sequence ID" value="ACOC_0000894301-mRNA-1"/>
    <property type="gene ID" value="ACOC_0000894301"/>
</dbReference>
<accession>A0A0R3PT75</accession>
<reference evidence="3" key="1">
    <citation type="submission" date="2017-02" db="UniProtKB">
        <authorList>
            <consortium name="WormBaseParasite"/>
        </authorList>
    </citation>
    <scope>IDENTIFICATION</scope>
</reference>
<reference evidence="1 2" key="2">
    <citation type="submission" date="2018-11" db="EMBL/GenBank/DDBJ databases">
        <authorList>
            <consortium name="Pathogen Informatics"/>
        </authorList>
    </citation>
    <scope>NUCLEOTIDE SEQUENCE [LARGE SCALE GENOMIC DNA]</scope>
    <source>
        <strain evidence="1 2">Costa Rica</strain>
    </source>
</reference>
<evidence type="ECO:0000313" key="2">
    <source>
        <dbReference type="Proteomes" id="UP000267027"/>
    </source>
</evidence>